<comment type="caution">
    <text evidence="4">The sequence shown here is derived from an EMBL/GenBank/DDBJ whole genome shotgun (WGS) entry which is preliminary data.</text>
</comment>
<feature type="domain" description="DUF2147" evidence="3">
    <location>
        <begin position="37"/>
        <end position="153"/>
    </location>
</feature>
<gene>
    <name evidence="4" type="ORF">OPKNFCMD_0578</name>
</gene>
<keyword evidence="5" id="KW-1185">Reference proteome</keyword>
<evidence type="ECO:0000313" key="5">
    <source>
        <dbReference type="Proteomes" id="UP001055167"/>
    </source>
</evidence>
<sequence length="194" mass="20667">MPSPSLGARAVPHLAGLVGLTLLCGPAAAAPPVDPTGTWLTEDGRARVRVEHCGAKQEQVCGFVVWLKSPTDDGGRPRTDQFNPDDKRKPRLALGHQMILGLKPNSEARYEGQIYNADNGKKYDITLWREQSGGLHVKGCMLSVFCGSQTWSRVTDVAAGQLTGATGSADGPKADPEWAQDRTAGRLPAAKAPK</sequence>
<evidence type="ECO:0000259" key="3">
    <source>
        <dbReference type="Pfam" id="PF09917"/>
    </source>
</evidence>
<dbReference type="Pfam" id="PF09917">
    <property type="entry name" value="DUF2147"/>
    <property type="match status" value="1"/>
</dbReference>
<evidence type="ECO:0000313" key="4">
    <source>
        <dbReference type="EMBL" id="GJD47866.1"/>
    </source>
</evidence>
<feature type="region of interest" description="Disordered" evidence="1">
    <location>
        <begin position="163"/>
        <end position="194"/>
    </location>
</feature>
<evidence type="ECO:0000256" key="1">
    <source>
        <dbReference type="SAM" id="MobiDB-lite"/>
    </source>
</evidence>
<dbReference type="InterPro" id="IPR019223">
    <property type="entry name" value="DUF2147"/>
</dbReference>
<feature type="chain" id="PRO_5045748189" description="DUF2147 domain-containing protein" evidence="2">
    <location>
        <begin position="30"/>
        <end position="194"/>
    </location>
</feature>
<dbReference type="EMBL" id="BPQH01000002">
    <property type="protein sequence ID" value="GJD47866.1"/>
    <property type="molecule type" value="Genomic_DNA"/>
</dbReference>
<organism evidence="4 5">
    <name type="scientific">Methylobacterium crusticola</name>
    <dbReference type="NCBI Taxonomy" id="1697972"/>
    <lineage>
        <taxon>Bacteria</taxon>
        <taxon>Pseudomonadati</taxon>
        <taxon>Pseudomonadota</taxon>
        <taxon>Alphaproteobacteria</taxon>
        <taxon>Hyphomicrobiales</taxon>
        <taxon>Methylobacteriaceae</taxon>
        <taxon>Methylobacterium</taxon>
    </lineage>
</organism>
<reference evidence="4" key="2">
    <citation type="submission" date="2021-08" db="EMBL/GenBank/DDBJ databases">
        <authorList>
            <person name="Tani A."/>
            <person name="Ola A."/>
            <person name="Ogura Y."/>
            <person name="Katsura K."/>
            <person name="Hayashi T."/>
        </authorList>
    </citation>
    <scope>NUCLEOTIDE SEQUENCE</scope>
    <source>
        <strain evidence="4">KCTC 52305</strain>
    </source>
</reference>
<evidence type="ECO:0000256" key="2">
    <source>
        <dbReference type="SAM" id="SignalP"/>
    </source>
</evidence>
<dbReference type="Proteomes" id="UP001055167">
    <property type="component" value="Unassembled WGS sequence"/>
</dbReference>
<proteinExistence type="predicted"/>
<reference evidence="4" key="1">
    <citation type="journal article" date="2021" name="Front. Microbiol.">
        <title>Comprehensive Comparative Genomics and Phenotyping of Methylobacterium Species.</title>
        <authorList>
            <person name="Alessa O."/>
            <person name="Ogura Y."/>
            <person name="Fujitani Y."/>
            <person name="Takami H."/>
            <person name="Hayashi T."/>
            <person name="Sahin N."/>
            <person name="Tani A."/>
        </authorList>
    </citation>
    <scope>NUCLEOTIDE SEQUENCE</scope>
    <source>
        <strain evidence="4">KCTC 52305</strain>
    </source>
</reference>
<dbReference type="Gene3D" id="2.40.128.520">
    <property type="match status" value="1"/>
</dbReference>
<keyword evidence="2" id="KW-0732">Signal</keyword>
<dbReference type="RefSeq" id="WP_128563892.1">
    <property type="nucleotide sequence ID" value="NZ_BPQH01000002.1"/>
</dbReference>
<feature type="compositionally biased region" description="Basic and acidic residues" evidence="1">
    <location>
        <begin position="172"/>
        <end position="184"/>
    </location>
</feature>
<name>A0ABQ4QRD3_9HYPH</name>
<dbReference type="PANTHER" id="PTHR36919:SF2">
    <property type="entry name" value="BLL6627 PROTEIN"/>
    <property type="match status" value="1"/>
</dbReference>
<protein>
    <recommendedName>
        <fullName evidence="3">DUF2147 domain-containing protein</fullName>
    </recommendedName>
</protein>
<accession>A0ABQ4QRD3</accession>
<feature type="signal peptide" evidence="2">
    <location>
        <begin position="1"/>
        <end position="29"/>
    </location>
</feature>
<dbReference type="PANTHER" id="PTHR36919">
    <property type="entry name" value="BLR1215 PROTEIN"/>
    <property type="match status" value="1"/>
</dbReference>